<reference evidence="1 2" key="1">
    <citation type="submission" date="2020-04" db="EMBL/GenBank/DDBJ databases">
        <title>Draft genome of Leeia sp. IMCC25680.</title>
        <authorList>
            <person name="Song J."/>
            <person name="Cho J.-C."/>
        </authorList>
    </citation>
    <scope>NUCLEOTIDE SEQUENCE [LARGE SCALE GENOMIC DNA]</scope>
    <source>
        <strain evidence="1 2">IMCC25680</strain>
    </source>
</reference>
<dbReference type="SUPFAM" id="SSF53448">
    <property type="entry name" value="Nucleotide-diphospho-sugar transferases"/>
    <property type="match status" value="1"/>
</dbReference>
<protein>
    <submittedName>
        <fullName evidence="1">Capsular biosynthesis protein</fullName>
    </submittedName>
</protein>
<comment type="caution">
    <text evidence="1">The sequence shown here is derived from an EMBL/GenBank/DDBJ whole genome shotgun (WGS) entry which is preliminary data.</text>
</comment>
<sequence>MFVFPMLGKSSRFYNAGYTLPKYKLPLGEPDQIVFDHVILSFRRYFESDRFVLICRADANDRSFIIERMHHLGVLDFKVIAHHGETNGQAESVELAVEAECADDELFIFNIDTLLYAFEKGGSHTRAAGYLEVFKGEGDHWSFVFPDSARDGHAAQVTEKVRVSDLCSNGLYYFQSVDLFRKALYSYRIRAREREGEIYVAPLYNELIAMGLPVLYKTISIEEIGFCGVPDEYKKLLEQFSQNM</sequence>
<gene>
    <name evidence="1" type="ORF">HF682_07565</name>
</gene>
<accession>A0A847S5F7</accession>
<evidence type="ECO:0000313" key="1">
    <source>
        <dbReference type="EMBL" id="NLR75013.1"/>
    </source>
</evidence>
<dbReference type="Gene3D" id="3.90.550.10">
    <property type="entry name" value="Spore Coat Polysaccharide Biosynthesis Protein SpsA, Chain A"/>
    <property type="match status" value="1"/>
</dbReference>
<name>A0A847S5F7_9NEIS</name>
<dbReference type="Proteomes" id="UP000587991">
    <property type="component" value="Unassembled WGS sequence"/>
</dbReference>
<dbReference type="InterPro" id="IPR016873">
    <property type="entry name" value="Caps_polysacc_synth_BcbE_prd"/>
</dbReference>
<dbReference type="EMBL" id="JABAIM010000001">
    <property type="protein sequence ID" value="NLR75013.1"/>
    <property type="molecule type" value="Genomic_DNA"/>
</dbReference>
<dbReference type="InterPro" id="IPR029044">
    <property type="entry name" value="Nucleotide-diphossugar_trans"/>
</dbReference>
<dbReference type="PIRSF" id="PIRSF028162">
    <property type="entry name" value="BcbE_prd"/>
    <property type="match status" value="1"/>
</dbReference>
<dbReference type="AlphaFoldDB" id="A0A847S5F7"/>
<dbReference type="RefSeq" id="WP_168876575.1">
    <property type="nucleotide sequence ID" value="NZ_JABAIM010000001.1"/>
</dbReference>
<proteinExistence type="predicted"/>
<organism evidence="1 2">
    <name type="scientific">Leeia aquatica</name>
    <dbReference type="NCBI Taxonomy" id="2725557"/>
    <lineage>
        <taxon>Bacteria</taxon>
        <taxon>Pseudomonadati</taxon>
        <taxon>Pseudomonadota</taxon>
        <taxon>Betaproteobacteria</taxon>
        <taxon>Neisseriales</taxon>
        <taxon>Leeiaceae</taxon>
        <taxon>Leeia</taxon>
    </lineage>
</organism>
<evidence type="ECO:0000313" key="2">
    <source>
        <dbReference type="Proteomes" id="UP000587991"/>
    </source>
</evidence>
<keyword evidence="2" id="KW-1185">Reference proteome</keyword>